<reference evidence="2" key="1">
    <citation type="journal article" date="2021" name="Proc. Natl. Acad. Sci. U.S.A.">
        <title>A Catalog of Tens of Thousands of Viruses from Human Metagenomes Reveals Hidden Associations with Chronic Diseases.</title>
        <authorList>
            <person name="Tisza M.J."/>
            <person name="Buck C.B."/>
        </authorList>
    </citation>
    <scope>NUCLEOTIDE SEQUENCE</scope>
    <source>
        <strain evidence="2">Ct2wG4</strain>
    </source>
</reference>
<protein>
    <submittedName>
        <fullName evidence="2">Uncharacterized protein</fullName>
    </submittedName>
</protein>
<name>A0A8S5QXL6_9CAUD</name>
<proteinExistence type="predicted"/>
<dbReference type="EMBL" id="BK015754">
    <property type="protein sequence ID" value="DAE23477.1"/>
    <property type="molecule type" value="Genomic_DNA"/>
</dbReference>
<evidence type="ECO:0000313" key="2">
    <source>
        <dbReference type="EMBL" id="DAE23477.1"/>
    </source>
</evidence>
<organism evidence="2">
    <name type="scientific">Siphoviridae sp. ct2wG4</name>
    <dbReference type="NCBI Taxonomy" id="2826278"/>
    <lineage>
        <taxon>Viruses</taxon>
        <taxon>Duplodnaviria</taxon>
        <taxon>Heunggongvirae</taxon>
        <taxon>Uroviricota</taxon>
        <taxon>Caudoviricetes</taxon>
    </lineage>
</organism>
<feature type="region of interest" description="Disordered" evidence="1">
    <location>
        <begin position="1"/>
        <end position="34"/>
    </location>
</feature>
<accession>A0A8S5QXL6</accession>
<evidence type="ECO:0000256" key="1">
    <source>
        <dbReference type="SAM" id="MobiDB-lite"/>
    </source>
</evidence>
<sequence>MSEANWRRRNTWSSSAASRRAKQSRDNLIARAEKNTLRQRGFGLSNG</sequence>